<dbReference type="Gene3D" id="3.30.420.10">
    <property type="entry name" value="Ribonuclease H-like superfamily/Ribonuclease H"/>
    <property type="match status" value="1"/>
</dbReference>
<dbReference type="Pfam" id="PF13456">
    <property type="entry name" value="RVT_3"/>
    <property type="match status" value="1"/>
</dbReference>
<dbReference type="InterPro" id="IPR053151">
    <property type="entry name" value="RNase_H-like"/>
</dbReference>
<dbReference type="OMA" id="NCHSSRE"/>
<proteinExistence type="predicted"/>
<organism evidence="2 3">
    <name type="scientific">Cajanus cajan</name>
    <name type="common">Pigeon pea</name>
    <name type="synonym">Cajanus indicus</name>
    <dbReference type="NCBI Taxonomy" id="3821"/>
    <lineage>
        <taxon>Eukaryota</taxon>
        <taxon>Viridiplantae</taxon>
        <taxon>Streptophyta</taxon>
        <taxon>Embryophyta</taxon>
        <taxon>Tracheophyta</taxon>
        <taxon>Spermatophyta</taxon>
        <taxon>Magnoliopsida</taxon>
        <taxon>eudicotyledons</taxon>
        <taxon>Gunneridae</taxon>
        <taxon>Pentapetalae</taxon>
        <taxon>rosids</taxon>
        <taxon>fabids</taxon>
        <taxon>Fabales</taxon>
        <taxon>Fabaceae</taxon>
        <taxon>Papilionoideae</taxon>
        <taxon>50 kb inversion clade</taxon>
        <taxon>NPAAA clade</taxon>
        <taxon>indigoferoid/millettioid clade</taxon>
        <taxon>Phaseoleae</taxon>
        <taxon>Cajanus</taxon>
    </lineage>
</organism>
<dbReference type="InterPro" id="IPR036397">
    <property type="entry name" value="RNaseH_sf"/>
</dbReference>
<evidence type="ECO:0000313" key="3">
    <source>
        <dbReference type="Proteomes" id="UP000075243"/>
    </source>
</evidence>
<dbReference type="Proteomes" id="UP000075243">
    <property type="component" value="Unassembled WGS sequence"/>
</dbReference>
<dbReference type="InterPro" id="IPR026960">
    <property type="entry name" value="RVT-Znf"/>
</dbReference>
<dbReference type="PANTHER" id="PTHR47723">
    <property type="entry name" value="OS05G0353850 PROTEIN"/>
    <property type="match status" value="1"/>
</dbReference>
<dbReference type="PROSITE" id="PS50879">
    <property type="entry name" value="RNASE_H_1"/>
    <property type="match status" value="1"/>
</dbReference>
<dbReference type="GO" id="GO:0004523">
    <property type="term" value="F:RNA-DNA hybrid ribonuclease activity"/>
    <property type="evidence" value="ECO:0007669"/>
    <property type="project" value="InterPro"/>
</dbReference>
<reference evidence="2" key="1">
    <citation type="journal article" date="2012" name="Nat. Biotechnol.">
        <title>Draft genome sequence of pigeonpea (Cajanus cajan), an orphan legume crop of resource-poor farmers.</title>
        <authorList>
            <person name="Varshney R.K."/>
            <person name="Chen W."/>
            <person name="Li Y."/>
            <person name="Bharti A.K."/>
            <person name="Saxena R.K."/>
            <person name="Schlueter J.A."/>
            <person name="Donoghue M.T."/>
            <person name="Azam S."/>
            <person name="Fan G."/>
            <person name="Whaley A.M."/>
            <person name="Farmer A.D."/>
            <person name="Sheridan J."/>
            <person name="Iwata A."/>
            <person name="Tuteja R."/>
            <person name="Penmetsa R.V."/>
            <person name="Wu W."/>
            <person name="Upadhyaya H.D."/>
            <person name="Yang S.P."/>
            <person name="Shah T."/>
            <person name="Saxena K.B."/>
            <person name="Michael T."/>
            <person name="McCombie W.R."/>
            <person name="Yang B."/>
            <person name="Zhang G."/>
            <person name="Yang H."/>
            <person name="Wang J."/>
            <person name="Spillane C."/>
            <person name="Cook D.R."/>
            <person name="May G.D."/>
            <person name="Xu X."/>
            <person name="Jackson S.A."/>
        </authorList>
    </citation>
    <scope>NUCLEOTIDE SEQUENCE [LARGE SCALE GENOMIC DNA]</scope>
</reference>
<dbReference type="CDD" id="cd06222">
    <property type="entry name" value="RNase_H_like"/>
    <property type="match status" value="1"/>
</dbReference>
<dbReference type="GO" id="GO:0003676">
    <property type="term" value="F:nucleic acid binding"/>
    <property type="evidence" value="ECO:0007669"/>
    <property type="project" value="InterPro"/>
</dbReference>
<dbReference type="InterPro" id="IPR002156">
    <property type="entry name" value="RNaseH_domain"/>
</dbReference>
<accession>A0A151QR08</accession>
<dbReference type="InterPro" id="IPR012337">
    <property type="entry name" value="RNaseH-like_sf"/>
</dbReference>
<dbReference type="Gramene" id="C.cajan_45948.t">
    <property type="protein sequence ID" value="C.cajan_45948.t.cds1"/>
    <property type="gene ID" value="C.cajan_45948"/>
</dbReference>
<keyword evidence="3" id="KW-1185">Reference proteome</keyword>
<evidence type="ECO:0000259" key="1">
    <source>
        <dbReference type="PROSITE" id="PS50879"/>
    </source>
</evidence>
<evidence type="ECO:0000313" key="2">
    <source>
        <dbReference type="EMBL" id="KYP32737.1"/>
    </source>
</evidence>
<dbReference type="SUPFAM" id="SSF53098">
    <property type="entry name" value="Ribonuclease H-like"/>
    <property type="match status" value="1"/>
</dbReference>
<feature type="domain" description="RNase H type-1" evidence="1">
    <location>
        <begin position="145"/>
        <end position="264"/>
    </location>
</feature>
<dbReference type="InterPro" id="IPR044730">
    <property type="entry name" value="RNase_H-like_dom_plant"/>
</dbReference>
<dbReference type="EMBL" id="KQ485137">
    <property type="protein sequence ID" value="KYP32737.1"/>
    <property type="molecule type" value="Genomic_DNA"/>
</dbReference>
<protein>
    <submittedName>
        <fullName evidence="2">Ribonuclease H protein At1g65750 family</fullName>
    </submittedName>
</protein>
<dbReference type="AlphaFoldDB" id="A0A151QR08"/>
<gene>
    <name evidence="2" type="ORF">KK1_046493</name>
</gene>
<dbReference type="Pfam" id="PF13966">
    <property type="entry name" value="zf-RVT"/>
    <property type="match status" value="1"/>
</dbReference>
<sequence length="264" mass="30092">MLKFFAWQLAHGIIPAQQLLWARHVGPDTVCFNCHSSREDLYHLFFECNYAMAVWARMGITVSVTRATLAESGWLTSWYNVHGVLGLVVLWEIWLARNSLLFKNNKILTHVIASRTWGLYGLILRTFRQLAVHQEERWVPCLLPSLAQVVIHVDGSALGSPGLAGYGGLCRDNSGRWQCGFYGDAGITDNLHAELRAIQKGLMIDWQRNFRNVICVSDSLNAINLVLGSRESFHRYAVLVAEIKDLLGREWRTSLVHYLRDTRR</sequence>
<name>A0A151QR08_CAJCA</name>
<dbReference type="PANTHER" id="PTHR47723:SF19">
    <property type="entry name" value="POLYNUCLEOTIDYL TRANSFERASE, RIBONUCLEASE H-LIKE SUPERFAMILY PROTEIN"/>
    <property type="match status" value="1"/>
</dbReference>